<gene>
    <name evidence="1" type="ORF">HPMG_01440</name>
</gene>
<dbReference type="Proteomes" id="UP000003953">
    <property type="component" value="Unassembled WGS sequence"/>
</dbReference>
<name>C5F0H0_9HELI</name>
<reference evidence="2" key="1">
    <citation type="journal article" date="2014" name="Genome Announc.">
        <title>Draft genome sequences of six enterohepatic helicobacter species isolated from humans and one from rhesus macaques.</title>
        <authorList>
            <person name="Shen Z."/>
            <person name="Sheh A."/>
            <person name="Young S.K."/>
            <person name="Abouelliel A."/>
            <person name="Ward D.V."/>
            <person name="Earl A.M."/>
            <person name="Fox J.G."/>
        </authorList>
    </citation>
    <scope>NUCLEOTIDE SEQUENCE [LARGE SCALE GENOMIC DNA]</scope>
    <source>
        <strain evidence="2">MIT 98-5489</strain>
    </source>
</reference>
<protein>
    <recommendedName>
        <fullName evidence="3">DUF2971 domain-containing protein</fullName>
    </recommendedName>
</protein>
<dbReference type="RefSeq" id="WP_005022594.1">
    <property type="nucleotide sequence ID" value="NZ_DS990444.1"/>
</dbReference>
<dbReference type="EMBL" id="DS990444">
    <property type="protein sequence ID" value="EEQ63983.1"/>
    <property type="molecule type" value="Genomic_DNA"/>
</dbReference>
<keyword evidence="2" id="KW-1185">Reference proteome</keyword>
<evidence type="ECO:0008006" key="3">
    <source>
        <dbReference type="Google" id="ProtNLM"/>
    </source>
</evidence>
<dbReference type="InterPro" id="IPR021352">
    <property type="entry name" value="DUF2971"/>
</dbReference>
<organism evidence="1 2">
    <name type="scientific">Helicobacter pullorum MIT 98-5489</name>
    <dbReference type="NCBI Taxonomy" id="537972"/>
    <lineage>
        <taxon>Bacteria</taxon>
        <taxon>Pseudomonadati</taxon>
        <taxon>Campylobacterota</taxon>
        <taxon>Epsilonproteobacteria</taxon>
        <taxon>Campylobacterales</taxon>
        <taxon>Helicobacteraceae</taxon>
        <taxon>Helicobacter</taxon>
    </lineage>
</organism>
<dbReference type="HOGENOM" id="CLU_1014790_0_0_7"/>
<dbReference type="AlphaFoldDB" id="C5F0H0"/>
<evidence type="ECO:0000313" key="2">
    <source>
        <dbReference type="Proteomes" id="UP000003953"/>
    </source>
</evidence>
<evidence type="ECO:0000313" key="1">
    <source>
        <dbReference type="EMBL" id="EEQ63983.1"/>
    </source>
</evidence>
<sequence length="274" mass="32880">MEKKIEKEKWLGMQFSKFRELDNCENPAKTLTKRLKNYQKQTKSPYYRFWEILKKCELHMTNFEQFNDIDEGRYSFTEDSDIDAQNTTNDKNKRNICSFSYFEDLEDLNDRQCSETLMWAHYGGSHYGIRIDFKIHTSYKGNIYKIGYIESYEQDRQTYKSQKELLGNIERILTTKKPCFRYECEYRAISQNNNKLPIIIKKITLGRRFTKENVYSQENEEKSFSDDIKNLGKEILKVWKTGVKRGDREPEIWAYKTKYSPEPQPVLNNAKEIK</sequence>
<dbReference type="Pfam" id="PF11185">
    <property type="entry name" value="DUF2971"/>
    <property type="match status" value="1"/>
</dbReference>
<proteinExistence type="predicted"/>
<accession>C5F0H0</accession>